<keyword evidence="6" id="KW-1185">Reference proteome</keyword>
<dbReference type="InterPro" id="IPR030673">
    <property type="entry name" value="PyroPPase_GppA_Ppx"/>
</dbReference>
<dbReference type="InterPro" id="IPR050273">
    <property type="entry name" value="GppA/Ppx_hydrolase"/>
</dbReference>
<dbReference type="PANTHER" id="PTHR30005">
    <property type="entry name" value="EXOPOLYPHOSPHATASE"/>
    <property type="match status" value="1"/>
</dbReference>
<dbReference type="STRING" id="39480.EUAN_11490"/>
<dbReference type="SUPFAM" id="SSF53067">
    <property type="entry name" value="Actin-like ATPase domain"/>
    <property type="match status" value="2"/>
</dbReference>
<dbReference type="PANTHER" id="PTHR30005:SF0">
    <property type="entry name" value="RETROGRADE REGULATION PROTEIN 2"/>
    <property type="match status" value="1"/>
</dbReference>
<dbReference type="Gene3D" id="1.10.3210.10">
    <property type="entry name" value="Hypothetical protein af1432"/>
    <property type="match status" value="1"/>
</dbReference>
<dbReference type="EC" id="3.6.1.40" evidence="5"/>
<dbReference type="GO" id="GO:0008894">
    <property type="term" value="F:guanosine-5'-triphosphate,3'-diphosphate diphosphatase activity"/>
    <property type="evidence" value="ECO:0007669"/>
    <property type="project" value="UniProtKB-EC"/>
</dbReference>
<feature type="domain" description="Ppx/GppA phosphatase C-terminal" evidence="4">
    <location>
        <begin position="319"/>
        <end position="485"/>
    </location>
</feature>
<dbReference type="InterPro" id="IPR043129">
    <property type="entry name" value="ATPase_NBD"/>
</dbReference>
<evidence type="ECO:0000256" key="2">
    <source>
        <dbReference type="ARBA" id="ARBA00022801"/>
    </source>
</evidence>
<evidence type="ECO:0000313" key="5">
    <source>
        <dbReference type="EMBL" id="OHW62584.1"/>
    </source>
</evidence>
<dbReference type="CDD" id="cd24052">
    <property type="entry name" value="ASKHA_NBD_HpPPX-GppA-like"/>
    <property type="match status" value="1"/>
</dbReference>
<dbReference type="Pfam" id="PF02541">
    <property type="entry name" value="Ppx-GppA"/>
    <property type="match status" value="1"/>
</dbReference>
<evidence type="ECO:0000256" key="1">
    <source>
        <dbReference type="ARBA" id="ARBA00007125"/>
    </source>
</evidence>
<keyword evidence="2 5" id="KW-0378">Hydrolase</keyword>
<dbReference type="PIRSF" id="PIRSF001267">
    <property type="entry name" value="Pyrophosphatase_GppA_Ppx"/>
    <property type="match status" value="1"/>
</dbReference>
<protein>
    <submittedName>
        <fullName evidence="5">Guanosine-5'-triphosphate,3'-diphosphate pyrophosphatase</fullName>
        <ecNumber evidence="5">3.6.1.40</ecNumber>
    </submittedName>
</protein>
<organism evidence="5 6">
    <name type="scientific">Andreesenia angusta</name>
    <dbReference type="NCBI Taxonomy" id="39480"/>
    <lineage>
        <taxon>Bacteria</taxon>
        <taxon>Bacillati</taxon>
        <taxon>Bacillota</taxon>
        <taxon>Tissierellia</taxon>
        <taxon>Tissierellales</taxon>
        <taxon>Gottschalkiaceae</taxon>
        <taxon>Andreesenia</taxon>
    </lineage>
</organism>
<dbReference type="SUPFAM" id="SSF109604">
    <property type="entry name" value="HD-domain/PDEase-like"/>
    <property type="match status" value="1"/>
</dbReference>
<dbReference type="Gene3D" id="3.30.420.40">
    <property type="match status" value="1"/>
</dbReference>
<proteinExistence type="inferred from homology"/>
<sequence>MNTVGVIDIGSNSVRLVIAVLEKDRKHFKILDEVKSSIRLGRDIDSDGNLDKSRVNNLIDALKGFKSLYESIKVEKMIVVATAAIRSARNRDEVVAKIKSEVGLDVEVISGEDEAYYDYYGTINSTSITEGLFVDIGGCSTELIHVKDRLLVNSISLPIGSLNITDMFNIKDSLSPELELEIQSYLEDVYDSVPWLGDVQNIPLVGIGGTFRTIAKVERKKKNYPFDLTHNYRMDKRETLEVCEILKESSSKQRKKLKGLSKDRSDIILGATLVVDSIFKYCNLTEVYVSGSGIREGYIYEYILGDKRKLIDDVVDYEIRRIMARYDVLVSHAEHIWSLSESLFEQLKPVHKISEDVYNIFKTASLLHDIGVSIGYYNHHIHSFYIILNSNIKGLSHKEMLMAAFAASMHRSSKVRIEDSPYSSMLSLREKEIAEKLGAILKISEALDRRLDSSISGVSATIGEDHVKLSFDTDLDSLELERNNLSMIAPQFEKTFDFKLSY</sequence>
<dbReference type="RefSeq" id="WP_071062575.1">
    <property type="nucleotide sequence ID" value="NZ_MKIE01000003.1"/>
</dbReference>
<accession>A0A1S1V7W5</accession>
<evidence type="ECO:0000313" key="6">
    <source>
        <dbReference type="Proteomes" id="UP000180254"/>
    </source>
</evidence>
<dbReference type="AlphaFoldDB" id="A0A1S1V7W5"/>
<comment type="similarity">
    <text evidence="1">Belongs to the GppA/Ppx family.</text>
</comment>
<reference evidence="5 6" key="1">
    <citation type="submission" date="2016-09" db="EMBL/GenBank/DDBJ databases">
        <title>Genome sequence of Eubacterium angustum.</title>
        <authorList>
            <person name="Poehlein A."/>
            <person name="Daniel R."/>
        </authorList>
    </citation>
    <scope>NUCLEOTIDE SEQUENCE [LARGE SCALE GENOMIC DNA]</scope>
    <source>
        <strain evidence="5 6">DSM 1989</strain>
    </source>
</reference>
<dbReference type="Proteomes" id="UP000180254">
    <property type="component" value="Unassembled WGS sequence"/>
</dbReference>
<dbReference type="Gene3D" id="3.30.420.150">
    <property type="entry name" value="Exopolyphosphatase. Domain 2"/>
    <property type="match status" value="1"/>
</dbReference>
<dbReference type="InterPro" id="IPR003695">
    <property type="entry name" value="Ppx_GppA_N"/>
</dbReference>
<name>A0A1S1V7W5_9FIRM</name>
<comment type="caution">
    <text evidence="5">The sequence shown here is derived from an EMBL/GenBank/DDBJ whole genome shotgun (WGS) entry which is preliminary data.</text>
</comment>
<dbReference type="InterPro" id="IPR048950">
    <property type="entry name" value="Ppx_GppA_C"/>
</dbReference>
<gene>
    <name evidence="5" type="primary">gppA</name>
    <name evidence="5" type="ORF">EUAN_11490</name>
</gene>
<evidence type="ECO:0000259" key="4">
    <source>
        <dbReference type="Pfam" id="PF21447"/>
    </source>
</evidence>
<evidence type="ECO:0000259" key="3">
    <source>
        <dbReference type="Pfam" id="PF02541"/>
    </source>
</evidence>
<feature type="domain" description="Ppx/GppA phosphatase N-terminal" evidence="3">
    <location>
        <begin position="20"/>
        <end position="302"/>
    </location>
</feature>
<dbReference type="EMBL" id="MKIE01000003">
    <property type="protein sequence ID" value="OHW62584.1"/>
    <property type="molecule type" value="Genomic_DNA"/>
</dbReference>
<dbReference type="OrthoDB" id="9807195at2"/>
<dbReference type="Pfam" id="PF21447">
    <property type="entry name" value="Ppx-GppA_III"/>
    <property type="match status" value="1"/>
</dbReference>